<reference evidence="4" key="1">
    <citation type="submission" date="2013-04" db="EMBL/GenBank/DDBJ databases">
        <title>The Genome Sequence of Fonticula alba ATCC 38817.</title>
        <authorList>
            <consortium name="The Broad Institute Genomics Platform"/>
            <person name="Russ C."/>
            <person name="Cuomo C."/>
            <person name="Burger G."/>
            <person name="Gray M.W."/>
            <person name="Holland P.W.H."/>
            <person name="King N."/>
            <person name="Lang F.B.F."/>
            <person name="Roger A.J."/>
            <person name="Ruiz-Trillo I."/>
            <person name="Brown M."/>
            <person name="Walker B."/>
            <person name="Young S."/>
            <person name="Zeng Q."/>
            <person name="Gargeya S."/>
            <person name="Fitzgerald M."/>
            <person name="Haas B."/>
            <person name="Abouelleil A."/>
            <person name="Allen A.W."/>
            <person name="Alvarado L."/>
            <person name="Arachchi H.M."/>
            <person name="Berlin A.M."/>
            <person name="Chapman S.B."/>
            <person name="Gainer-Dewar J."/>
            <person name="Goldberg J."/>
            <person name="Griggs A."/>
            <person name="Gujja S."/>
            <person name="Hansen M."/>
            <person name="Howarth C."/>
            <person name="Imamovic A."/>
            <person name="Ireland A."/>
            <person name="Larimer J."/>
            <person name="McCowan C."/>
            <person name="Murphy C."/>
            <person name="Pearson M."/>
            <person name="Poon T.W."/>
            <person name="Priest M."/>
            <person name="Roberts A."/>
            <person name="Saif S."/>
            <person name="Shea T."/>
            <person name="Sisk P."/>
            <person name="Sykes S."/>
            <person name="Wortman J."/>
            <person name="Nusbaum C."/>
            <person name="Birren B."/>
        </authorList>
    </citation>
    <scope>NUCLEOTIDE SEQUENCE [LARGE SCALE GENOMIC DNA]</scope>
    <source>
        <strain evidence="4">ATCC 38817</strain>
    </source>
</reference>
<keyword evidence="1" id="KW-0812">Transmembrane</keyword>
<feature type="chain" id="PRO_5001566213" evidence="2">
    <location>
        <begin position="40"/>
        <end position="2067"/>
    </location>
</feature>
<evidence type="ECO:0000256" key="2">
    <source>
        <dbReference type="SAM" id="SignalP"/>
    </source>
</evidence>
<evidence type="ECO:0000259" key="3">
    <source>
        <dbReference type="PROSITE" id="PS50011"/>
    </source>
</evidence>
<dbReference type="RefSeq" id="XP_009495385.1">
    <property type="nucleotide sequence ID" value="XM_009497110.1"/>
</dbReference>
<dbReference type="GO" id="GO:0004672">
    <property type="term" value="F:protein kinase activity"/>
    <property type="evidence" value="ECO:0007669"/>
    <property type="project" value="InterPro"/>
</dbReference>
<dbReference type="InterPro" id="IPR006212">
    <property type="entry name" value="Furin_repeat"/>
</dbReference>
<dbReference type="InterPro" id="IPR000719">
    <property type="entry name" value="Prot_kinase_dom"/>
</dbReference>
<dbReference type="SUPFAM" id="SSF57184">
    <property type="entry name" value="Growth factor receptor domain"/>
    <property type="match status" value="7"/>
</dbReference>
<evidence type="ECO:0000313" key="4">
    <source>
        <dbReference type="EMBL" id="KCV70869.1"/>
    </source>
</evidence>
<dbReference type="CDD" id="cd00064">
    <property type="entry name" value="FU"/>
    <property type="match status" value="8"/>
</dbReference>
<dbReference type="SMART" id="SM00220">
    <property type="entry name" value="S_TKc"/>
    <property type="match status" value="1"/>
</dbReference>
<evidence type="ECO:0000313" key="5">
    <source>
        <dbReference type="Proteomes" id="UP000030693"/>
    </source>
</evidence>
<dbReference type="InterPro" id="IPR009030">
    <property type="entry name" value="Growth_fac_rcpt_cys_sf"/>
</dbReference>
<keyword evidence="4" id="KW-0808">Transferase</keyword>
<accession>A0A058Z978</accession>
<sequence length="2067" mass="212583">MSSPPLTAHRPMTAMQPLVLLLSLASLHLLTLFVGPSRGQDLFLHAASYPVLQGLAPVSFATAANQGSVAGVSTSAEFFHIKAQEDGVAGLSEVRWGLFFDGHKSSISRLRSGDPWPGQVMMLPVGDSLEPVLVEHTSSHVGLLSSMNAFPLPGASAELLAGIAVSDESVEVLGVSKQAAGSEGSVFMGNLTPASLNLKQDPVIATAGLVVAAPGIGRTFFLGNGDRLLAANWQRNPVVDSLNVSSDIRDLAATRFFSTAADCPDGLDVVVLLESGTVLVYQCYDLWPDTSFTSVASPVRPSPAEGRILAPPGRAMADSTAPFYLVLAEAVDARDRLWMAVAHAGEFSWRRVILPPGFADDLEDLQLVRLKITATGSGEWTLVSGNTALFPPEVFGCGTDHTIVCEDGTPPISSSRGWSCALGHAASPFVSPAFLCAGCADGWYLDRPTDGAPFSQPDHVCRPCPYPHCRTCSADGCLVCEDSFFPENSGQYGQTLCVETCSVGFTEIAGTCQPRGLSPTPLSITVPLGESLPGLPSGVTVVAIGPTWLSVDGNSSRPIIPRSPGLGSPPPGVLLFASSRSVYFLPASAIGQLTKPPLQPVSLLGSSLNADFRSFAEAGPFLHNGRLSHLLLMCTDGGFLFLAWLNCEPGEAAMCVSEPAYAEGTFISGCIEVRRLDAGRALVLTSDQAQFVLEADPSTKTVLTEVVQGVGFVNLFAPGETSAGRANPALGDWLLWSTFSGRATVSPWSLLGSDSRKQAITGALLPGMPDEGSLFAPVLLPRGAGAWPELILTKAQGPEWLVLQVPGDMLPAGRSIDLAYSRHVLGVFPQGLANPVGGRLDALFQGVALPNGGPEYPSVLLVLARAFLGASLLRCPDGVAGRCALQPAVFVSLPAELRLASGTGPWLPVIAQAGPGPSIESAQAPPRGTILTLLLLSPSTGQLVFSLDNSCPVGTYGDVCRACDGTCLGCSGPGPGACTSCSAGQLLHGGACVGVCPGGMWPDVGAGVCRACPVGCLACQSPTHCTACGGAFFRADNSCWPCHGSCAECANGSSCLSCKVGLIFLEVDELVDSLCGSTCPPGEFVGSDRCTECAASCELCVGSATACQVCARGFRWASKPAPGAPGACVPCSQGCQSCTVDGCLACEPALLLAPGADACVPACPPGSWANGESCQPCDLSCRTCVGGESTECTGCDVGLELLDSAPGVGTCVSGCGDGQFRDPVSGQCVPCAPACATCNGPTDRDCWRCKDALLQDDGCVQHCATRHVAVNGRCLPCHASCAACTGVRSTECTTCLGGLLALAPGPLPVRCVEACPVGYNTSDSGCTACRDHCATCPSAPGTCAQCERGWFLDQAACVDACPGGTFSMGSLCAGCHETCATCFGLEADQCLACGASAPLAWGNRCYAACPGGTYQSGLQCLPCHGTCAMCSGPGANECTGCHGSGVRLNGSCLAGCPRGYFPQGDLCVECHASCGACDGPGHCTDCLLGHMLQPDGACVADCPVGWLGCRQSKRCVACPPGCLACEASGSTCEPLCTVCDPEHVLSAGACLSFCPVGEFQPPGSGFCRPCAGTCSSCFEAADRCTGCHVGLLHPAEGTCAGACSGSLVPVKGVCLGCFAGCEACEAPADQPECELHVDGSLACPDVATCRRCEPGLLLLGVDLCVGSCPVGFFPEADGAVSPACLPCHVSCRAGCVGPAASDCQQPPGSTGSRVGLVVGLSVGLLLLAILLVVAVVIWVYRRRGAATSRKAPDTEDATMLNTIVELALPGTILVDMAVDFVPEPGEAIGAGSQASVVAARAIGAGISARLGCPEVVAIKVLKAEGMKPTHVSMFQNEVALMWLLRDHGTIVRLYGYSQSPPAIVMERFEGDLSTLLHSEVVLSPVQLADICRQWATGLEAMHAHGVAHCDLKSGNVFVSPVAGSWRAALGDLGTSKNLNTDRSSALITTVPKLNAMSARYAAPELLAAFRRGVSLEPGLFFPADIYAGAILLNECLTRTVPWAGMSLQHIADAVQTDQRPVCVHSSHAAEGLVQAAWQTDPERRPLAATFRQQCAALFVAAGGLNGS</sequence>
<dbReference type="Gene3D" id="1.10.510.10">
    <property type="entry name" value="Transferase(Phosphotransferase) domain 1"/>
    <property type="match status" value="1"/>
</dbReference>
<dbReference type="Gene3D" id="2.10.220.10">
    <property type="entry name" value="Hormone Receptor, Insulin-like Growth Factor Receptor 1, Chain A, domain 2"/>
    <property type="match status" value="10"/>
</dbReference>
<dbReference type="eggNOG" id="KOG3525">
    <property type="taxonomic scope" value="Eukaryota"/>
</dbReference>
<dbReference type="Proteomes" id="UP000030693">
    <property type="component" value="Unassembled WGS sequence"/>
</dbReference>
<dbReference type="PANTHER" id="PTHR45756:SF1">
    <property type="entry name" value="PROTEIN KINASE DOMAIN CONTAINING PROTEIN"/>
    <property type="match status" value="1"/>
</dbReference>
<dbReference type="InterPro" id="IPR053215">
    <property type="entry name" value="TKL_Ser/Thr_kinase"/>
</dbReference>
<dbReference type="SMART" id="SM00181">
    <property type="entry name" value="EGF"/>
    <property type="match status" value="8"/>
</dbReference>
<protein>
    <submittedName>
        <fullName evidence="4">TKL protein kinase</fullName>
    </submittedName>
</protein>
<feature type="transmembrane region" description="Helical" evidence="1">
    <location>
        <begin position="1714"/>
        <end position="1740"/>
    </location>
</feature>
<feature type="domain" description="Protein kinase" evidence="3">
    <location>
        <begin position="1782"/>
        <end position="2058"/>
    </location>
</feature>
<dbReference type="InterPro" id="IPR011009">
    <property type="entry name" value="Kinase-like_dom_sf"/>
</dbReference>
<dbReference type="InterPro" id="IPR008271">
    <property type="entry name" value="Ser/Thr_kinase_AS"/>
</dbReference>
<organism evidence="4">
    <name type="scientific">Fonticula alba</name>
    <name type="common">Slime mold</name>
    <dbReference type="NCBI Taxonomy" id="691883"/>
    <lineage>
        <taxon>Eukaryota</taxon>
        <taxon>Rotosphaerida</taxon>
        <taxon>Fonticulaceae</taxon>
        <taxon>Fonticula</taxon>
    </lineage>
</organism>
<dbReference type="GeneID" id="20527949"/>
<dbReference type="PROSITE" id="PS50011">
    <property type="entry name" value="PROTEIN_KINASE_DOM"/>
    <property type="match status" value="1"/>
</dbReference>
<dbReference type="OrthoDB" id="430044at2759"/>
<gene>
    <name evidence="4" type="ORF">H696_03224</name>
</gene>
<dbReference type="EMBL" id="KB932204">
    <property type="protein sequence ID" value="KCV70869.1"/>
    <property type="molecule type" value="Genomic_DNA"/>
</dbReference>
<dbReference type="SMART" id="SM00261">
    <property type="entry name" value="FU"/>
    <property type="match status" value="17"/>
</dbReference>
<evidence type="ECO:0000256" key="1">
    <source>
        <dbReference type="SAM" id="Phobius"/>
    </source>
</evidence>
<proteinExistence type="predicted"/>
<keyword evidence="1" id="KW-0472">Membrane</keyword>
<dbReference type="Gene3D" id="3.30.200.20">
    <property type="entry name" value="Phosphorylase Kinase, domain 1"/>
    <property type="match status" value="1"/>
</dbReference>
<dbReference type="SUPFAM" id="SSF56112">
    <property type="entry name" value="Protein kinase-like (PK-like)"/>
    <property type="match status" value="1"/>
</dbReference>
<dbReference type="eggNOG" id="KOG0193">
    <property type="taxonomic scope" value="Eukaryota"/>
</dbReference>
<dbReference type="GO" id="GO:0005524">
    <property type="term" value="F:ATP binding"/>
    <property type="evidence" value="ECO:0007669"/>
    <property type="project" value="InterPro"/>
</dbReference>
<keyword evidence="1" id="KW-1133">Transmembrane helix</keyword>
<dbReference type="InterPro" id="IPR000742">
    <property type="entry name" value="EGF"/>
</dbReference>
<keyword evidence="4" id="KW-0418">Kinase</keyword>
<dbReference type="PROSITE" id="PS00108">
    <property type="entry name" value="PROTEIN_KINASE_ST"/>
    <property type="match status" value="1"/>
</dbReference>
<dbReference type="PANTHER" id="PTHR45756">
    <property type="entry name" value="PALMITOYLTRANSFERASE"/>
    <property type="match status" value="1"/>
</dbReference>
<feature type="signal peptide" evidence="2">
    <location>
        <begin position="1"/>
        <end position="39"/>
    </location>
</feature>
<name>A0A058Z978_FONAL</name>
<dbReference type="Pfam" id="PF00069">
    <property type="entry name" value="Pkinase"/>
    <property type="match status" value="1"/>
</dbReference>
<keyword evidence="5" id="KW-1185">Reference proteome</keyword>
<keyword evidence="2" id="KW-0732">Signal</keyword>